<name>A0AAV6G604_9TELE</name>
<dbReference type="EMBL" id="JADWDJ010000015">
    <property type="protein sequence ID" value="KAG5268940.1"/>
    <property type="molecule type" value="Genomic_DNA"/>
</dbReference>
<comment type="caution">
    <text evidence="1">The sequence shown here is derived from an EMBL/GenBank/DDBJ whole genome shotgun (WGS) entry which is preliminary data.</text>
</comment>
<evidence type="ECO:0000313" key="1">
    <source>
        <dbReference type="EMBL" id="KAG5268940.1"/>
    </source>
</evidence>
<reference evidence="1" key="1">
    <citation type="submission" date="2020-10" db="EMBL/GenBank/DDBJ databases">
        <title>Chromosome-scale genome assembly of the Allis shad, Alosa alosa.</title>
        <authorList>
            <person name="Margot Z."/>
            <person name="Christophe K."/>
            <person name="Cabau C."/>
            <person name="Louis A."/>
            <person name="Berthelot C."/>
            <person name="Parey E."/>
            <person name="Roest Crollius H."/>
            <person name="Montfort J."/>
            <person name="Robinson-Rechavi M."/>
            <person name="Bucao C."/>
            <person name="Bouchez O."/>
            <person name="Gislard M."/>
            <person name="Lluch J."/>
            <person name="Milhes M."/>
            <person name="Lampietro C."/>
            <person name="Lopez Roques C."/>
            <person name="Donnadieu C."/>
            <person name="Braasch I."/>
            <person name="Desvignes T."/>
            <person name="Postlethwait J."/>
            <person name="Bobe J."/>
            <person name="Guiguen Y."/>
        </authorList>
    </citation>
    <scope>NUCLEOTIDE SEQUENCE</scope>
    <source>
        <strain evidence="1">M-15738</strain>
        <tissue evidence="1">Blood</tissue>
    </source>
</reference>
<dbReference type="Proteomes" id="UP000823561">
    <property type="component" value="Chromosome 15"/>
</dbReference>
<feature type="non-terminal residue" evidence="1">
    <location>
        <position position="1"/>
    </location>
</feature>
<dbReference type="AlphaFoldDB" id="A0AAV6G604"/>
<proteinExistence type="predicted"/>
<keyword evidence="2" id="KW-1185">Reference proteome</keyword>
<organism evidence="1 2">
    <name type="scientific">Alosa alosa</name>
    <name type="common">allis shad</name>
    <dbReference type="NCBI Taxonomy" id="278164"/>
    <lineage>
        <taxon>Eukaryota</taxon>
        <taxon>Metazoa</taxon>
        <taxon>Chordata</taxon>
        <taxon>Craniata</taxon>
        <taxon>Vertebrata</taxon>
        <taxon>Euteleostomi</taxon>
        <taxon>Actinopterygii</taxon>
        <taxon>Neopterygii</taxon>
        <taxon>Teleostei</taxon>
        <taxon>Clupei</taxon>
        <taxon>Clupeiformes</taxon>
        <taxon>Clupeoidei</taxon>
        <taxon>Clupeidae</taxon>
        <taxon>Alosa</taxon>
    </lineage>
</organism>
<sequence length="86" mass="9832">VWSLQKLRPEVTGTFHITTKACSRPALSECLRVTCDAACHRLHTLHCTHIQQNPLTPTCKHIYDKNQTLAENKSDCTYYTLDSEPF</sequence>
<evidence type="ECO:0000313" key="2">
    <source>
        <dbReference type="Proteomes" id="UP000823561"/>
    </source>
</evidence>
<gene>
    <name evidence="1" type="ORF">AALO_G00196550</name>
</gene>
<accession>A0AAV6G604</accession>
<protein>
    <submittedName>
        <fullName evidence="1">Uncharacterized protein</fullName>
    </submittedName>
</protein>